<proteinExistence type="inferred from homology"/>
<dbReference type="SUPFAM" id="SSF53335">
    <property type="entry name" value="S-adenosyl-L-methionine-dependent methyltransferases"/>
    <property type="match status" value="1"/>
</dbReference>
<comment type="function">
    <text evidence="4">Probable S-adenosyl-L-methionine-dependent methyltransferase.</text>
</comment>
<dbReference type="GO" id="GO:1904262">
    <property type="term" value="P:negative regulation of TORC1 signaling"/>
    <property type="evidence" value="ECO:0007669"/>
    <property type="project" value="TreeGrafter"/>
</dbReference>
<sequence>MARDAAAGGGEALAEAGPNADRIGLADTIKSFHYRLQQRMSTDAAVLSSQGAEAHEDEEARWSRIIAGEGQNMKVYATAMHDIATRYWDPCQEGEGATACGFPSQSASAAGRVAITRSRRPRDTVLEEAGEQHEQPTLGSLRYNDRVAYSLHCVADYYLGTCVPLANTEQQLQRHNEARELDSSEECGHPRHSSVVPCTAVYERIPRIATATIKAWRRAFYAARGRQATAAEVESAAYDALTLHGCEGEKGNEADTNVPSEPLPHKILRASHVQGTLRGSAASLAGLYMSLTRDLVRRRRSTTGGDTPLQPALPLQVLDVGSCYGPFKGKVVTNGVLQVPLAVTAVDLCPFEDSDVLQGDWLAVRFYDVGERRKEEASEAVEAGDSDISSNRSSGSVRKCATVKKTESLVRANASANANAGGVRKMPGGPLWVARCQFDVVFFCLMLSFLPHPRLRYRACLHAHLALKDGGLLVIVSTRTQCTRRGSWIDDWIACIEGIGFKRVHKHIMGQIVGMSFSKQAAPESVGDTLAWIRGMMARPEAEGGLRILGDESR</sequence>
<comment type="similarity">
    <text evidence="4">Belongs to the BMT2 family.</text>
</comment>
<dbReference type="EMBL" id="MKKU01000139">
    <property type="protein sequence ID" value="RNF22346.1"/>
    <property type="molecule type" value="Genomic_DNA"/>
</dbReference>
<dbReference type="GO" id="GO:0032259">
    <property type="term" value="P:methylation"/>
    <property type="evidence" value="ECO:0007669"/>
    <property type="project" value="UniProtKB-KW"/>
</dbReference>
<dbReference type="PANTHER" id="PTHR21008">
    <property type="entry name" value="S-ADENOSYLMETHIONINE SENSOR UPSTREAM OF MTORC1-RELATED"/>
    <property type="match status" value="1"/>
</dbReference>
<dbReference type="Proteomes" id="UP000284403">
    <property type="component" value="Unassembled WGS sequence"/>
</dbReference>
<comment type="caution">
    <text evidence="5">The sequence shown here is derived from an EMBL/GenBank/DDBJ whole genome shotgun (WGS) entry which is preliminary data.</text>
</comment>
<keyword evidence="6" id="KW-1185">Reference proteome</keyword>
<name>A0A3R7L958_9TRYP</name>
<feature type="binding site" evidence="4">
    <location>
        <position position="321"/>
    </location>
    <ligand>
        <name>S-adenosyl-L-methionine</name>
        <dbReference type="ChEBI" id="CHEBI:59789"/>
    </ligand>
</feature>
<keyword evidence="1 4" id="KW-0489">Methyltransferase</keyword>
<dbReference type="GO" id="GO:0008168">
    <property type="term" value="F:methyltransferase activity"/>
    <property type="evidence" value="ECO:0007669"/>
    <property type="project" value="UniProtKB-UniRule"/>
</dbReference>
<protein>
    <recommendedName>
        <fullName evidence="4">Probable methyltransferase BMT2 homolog</fullName>
        <ecNumber evidence="4">2.1.1.-</ecNumber>
    </recommendedName>
</protein>
<evidence type="ECO:0000313" key="5">
    <source>
        <dbReference type="EMBL" id="RNF22346.1"/>
    </source>
</evidence>
<gene>
    <name evidence="5" type="ORF">Tco025E_03187</name>
</gene>
<evidence type="ECO:0000256" key="1">
    <source>
        <dbReference type="ARBA" id="ARBA00022603"/>
    </source>
</evidence>
<organism evidence="5 6">
    <name type="scientific">Trypanosoma conorhini</name>
    <dbReference type="NCBI Taxonomy" id="83891"/>
    <lineage>
        <taxon>Eukaryota</taxon>
        <taxon>Discoba</taxon>
        <taxon>Euglenozoa</taxon>
        <taxon>Kinetoplastea</taxon>
        <taxon>Metakinetoplastina</taxon>
        <taxon>Trypanosomatida</taxon>
        <taxon>Trypanosomatidae</taxon>
        <taxon>Trypanosoma</taxon>
    </lineage>
</organism>
<feature type="binding site" evidence="4">
    <location>
        <position position="347"/>
    </location>
    <ligand>
        <name>S-adenosyl-L-methionine</name>
        <dbReference type="ChEBI" id="CHEBI:59789"/>
    </ligand>
</feature>
<keyword evidence="2 4" id="KW-0808">Transferase</keyword>
<dbReference type="PANTHER" id="PTHR21008:SF0">
    <property type="entry name" value="S-ADENOSYLMETHIONINE SENSOR UPSTREAM OF MTORC1"/>
    <property type="match status" value="1"/>
</dbReference>
<evidence type="ECO:0000313" key="6">
    <source>
        <dbReference type="Proteomes" id="UP000284403"/>
    </source>
</evidence>
<keyword evidence="3 4" id="KW-0949">S-adenosyl-L-methionine</keyword>
<accession>A0A3R7L958</accession>
<dbReference type="AlphaFoldDB" id="A0A3R7L958"/>
<evidence type="ECO:0000256" key="4">
    <source>
        <dbReference type="HAMAP-Rule" id="MF_03044"/>
    </source>
</evidence>
<dbReference type="RefSeq" id="XP_029229803.1">
    <property type="nucleotide sequence ID" value="XM_029370109.1"/>
</dbReference>
<dbReference type="EC" id="2.1.1.-" evidence="4"/>
<dbReference type="GeneID" id="40316798"/>
<evidence type="ECO:0000256" key="2">
    <source>
        <dbReference type="ARBA" id="ARBA00022679"/>
    </source>
</evidence>
<dbReference type="HAMAP" id="MF_03044">
    <property type="entry name" value="BMT2"/>
    <property type="match status" value="1"/>
</dbReference>
<reference evidence="5 6" key="1">
    <citation type="journal article" date="2018" name="BMC Genomics">
        <title>Genomic comparison of Trypanosoma conorhini and Trypanosoma rangeli to Trypanosoma cruzi strains of high and low virulence.</title>
        <authorList>
            <person name="Bradwell K.R."/>
            <person name="Koparde V.N."/>
            <person name="Matveyev A.V."/>
            <person name="Serrano M.G."/>
            <person name="Alves J.M."/>
            <person name="Parikh H."/>
            <person name="Huang B."/>
            <person name="Lee V."/>
            <person name="Espinosa-Alvarez O."/>
            <person name="Ortiz P.A."/>
            <person name="Costa-Martins A.G."/>
            <person name="Teixeira M.M."/>
            <person name="Buck G.A."/>
        </authorList>
    </citation>
    <scope>NUCLEOTIDE SEQUENCE [LARGE SCALE GENOMIC DNA]</scope>
    <source>
        <strain evidence="5 6">025E</strain>
    </source>
</reference>
<dbReference type="Gene3D" id="3.40.50.150">
    <property type="entry name" value="Vaccinia Virus protein VP39"/>
    <property type="match status" value="1"/>
</dbReference>
<evidence type="ECO:0000256" key="3">
    <source>
        <dbReference type="ARBA" id="ARBA00022691"/>
    </source>
</evidence>
<dbReference type="InterPro" id="IPR021867">
    <property type="entry name" value="Bmt2/SAMTOR"/>
</dbReference>
<dbReference type="InterPro" id="IPR029063">
    <property type="entry name" value="SAM-dependent_MTases_sf"/>
</dbReference>
<dbReference type="OrthoDB" id="5954793at2759"/>